<evidence type="ECO:0000313" key="16">
    <source>
        <dbReference type="Proteomes" id="UP000177954"/>
    </source>
</evidence>
<dbReference type="Pfam" id="PF00430">
    <property type="entry name" value="ATP-synt_B"/>
    <property type="match status" value="1"/>
</dbReference>
<keyword evidence="5 12" id="KW-0375">Hydrogen ion transport</keyword>
<keyword evidence="3 12" id="KW-0138">CF(0)</keyword>
<accession>A0A1G2GXG2</accession>
<dbReference type="GO" id="GO:0046961">
    <property type="term" value="F:proton-transporting ATPase activity, rotational mechanism"/>
    <property type="evidence" value="ECO:0007669"/>
    <property type="project" value="TreeGrafter"/>
</dbReference>
<comment type="subunit">
    <text evidence="12">F-type ATPases have 2 components, F(1) - the catalytic core - and F(0) - the membrane proton channel. F(1) has five subunits: alpha(3), beta(3), gamma(1), delta(1), epsilon(1). F(0) has three main subunits: a(1), b(2) and c(10-14). The alpha and beta chains form an alternating ring which encloses part of the gamma chain. F(1) is attached to F(0) by a central stalk formed by the gamma and epsilon chains, while a peripheral stalk is formed by the delta and b chains.</text>
</comment>
<protein>
    <recommendedName>
        <fullName evidence="12">ATP synthase subunit b</fullName>
    </recommendedName>
    <alternativeName>
        <fullName evidence="12">ATP synthase F(0) sector subunit b</fullName>
    </alternativeName>
    <alternativeName>
        <fullName evidence="12">ATPase subunit I</fullName>
    </alternativeName>
    <alternativeName>
        <fullName evidence="12">F-type ATPase subunit b</fullName>
        <shortName evidence="12">F-ATPase subunit b</shortName>
    </alternativeName>
</protein>
<dbReference type="PANTHER" id="PTHR33445">
    <property type="entry name" value="ATP SYNTHASE SUBUNIT B', CHLOROPLASTIC"/>
    <property type="match status" value="1"/>
</dbReference>
<dbReference type="GO" id="GO:0045259">
    <property type="term" value="C:proton-transporting ATP synthase complex"/>
    <property type="evidence" value="ECO:0007669"/>
    <property type="project" value="UniProtKB-KW"/>
</dbReference>
<evidence type="ECO:0000256" key="2">
    <source>
        <dbReference type="ARBA" id="ARBA00022448"/>
    </source>
</evidence>
<evidence type="ECO:0000256" key="11">
    <source>
        <dbReference type="ARBA" id="ARBA00037847"/>
    </source>
</evidence>
<comment type="similarity">
    <text evidence="1 12 13">Belongs to the ATPase B chain family.</text>
</comment>
<dbReference type="CDD" id="cd06503">
    <property type="entry name" value="ATP-synt_Fo_b"/>
    <property type="match status" value="1"/>
</dbReference>
<keyword evidence="6 12" id="KW-1133">Transmembrane helix</keyword>
<evidence type="ECO:0000256" key="5">
    <source>
        <dbReference type="ARBA" id="ARBA00022781"/>
    </source>
</evidence>
<comment type="subcellular location">
    <subcellularLocation>
        <location evidence="12">Cell membrane</location>
        <topology evidence="12">Single-pass membrane protein</topology>
    </subcellularLocation>
    <subcellularLocation>
        <location evidence="11">Endomembrane system</location>
        <topology evidence="11">Single-pass membrane protein</topology>
    </subcellularLocation>
</comment>
<evidence type="ECO:0000256" key="7">
    <source>
        <dbReference type="ARBA" id="ARBA00023065"/>
    </source>
</evidence>
<proteinExistence type="inferred from homology"/>
<dbReference type="GO" id="GO:0046933">
    <property type="term" value="F:proton-transporting ATP synthase activity, rotational mechanism"/>
    <property type="evidence" value="ECO:0007669"/>
    <property type="project" value="UniProtKB-UniRule"/>
</dbReference>
<evidence type="ECO:0000256" key="13">
    <source>
        <dbReference type="RuleBase" id="RU003848"/>
    </source>
</evidence>
<evidence type="ECO:0000256" key="10">
    <source>
        <dbReference type="ARBA" id="ARBA00025198"/>
    </source>
</evidence>
<dbReference type="Gene3D" id="6.10.250.1580">
    <property type="match status" value="1"/>
</dbReference>
<evidence type="ECO:0000256" key="14">
    <source>
        <dbReference type="SAM" id="Coils"/>
    </source>
</evidence>
<keyword evidence="12" id="KW-1003">Cell membrane</keyword>
<comment type="function">
    <text evidence="12">Component of the F(0) channel, it forms part of the peripheral stalk, linking F(1) to F(0).</text>
</comment>
<evidence type="ECO:0000256" key="9">
    <source>
        <dbReference type="ARBA" id="ARBA00023310"/>
    </source>
</evidence>
<dbReference type="GO" id="GO:0005886">
    <property type="term" value="C:plasma membrane"/>
    <property type="evidence" value="ECO:0007669"/>
    <property type="project" value="UniProtKB-SubCell"/>
</dbReference>
<feature type="coiled-coil region" evidence="14">
    <location>
        <begin position="38"/>
        <end position="65"/>
    </location>
</feature>
<evidence type="ECO:0000313" key="15">
    <source>
        <dbReference type="EMBL" id="OGZ54896.1"/>
    </source>
</evidence>
<evidence type="ECO:0000256" key="4">
    <source>
        <dbReference type="ARBA" id="ARBA00022692"/>
    </source>
</evidence>
<dbReference type="EMBL" id="MHNZ01000041">
    <property type="protein sequence ID" value="OGZ54896.1"/>
    <property type="molecule type" value="Genomic_DNA"/>
</dbReference>
<dbReference type="HAMAP" id="MF_01398">
    <property type="entry name" value="ATP_synth_b_bprime"/>
    <property type="match status" value="1"/>
</dbReference>
<evidence type="ECO:0000256" key="8">
    <source>
        <dbReference type="ARBA" id="ARBA00023136"/>
    </source>
</evidence>
<keyword evidence="7 12" id="KW-0406">Ion transport</keyword>
<evidence type="ECO:0000256" key="3">
    <source>
        <dbReference type="ARBA" id="ARBA00022547"/>
    </source>
</evidence>
<comment type="function">
    <text evidence="10 12">F(1)F(0) ATP synthase produces ATP from ADP in the presence of a proton or sodium gradient. F-type ATPases consist of two structural domains, F(1) containing the extramembraneous catalytic core and F(0) containing the membrane proton channel, linked together by a central stalk and a peripheral stalk. During catalysis, ATP synthesis in the catalytic domain of F(1) is coupled via a rotary mechanism of the central stalk subunits to proton translocation.</text>
</comment>
<dbReference type="GO" id="GO:0012505">
    <property type="term" value="C:endomembrane system"/>
    <property type="evidence" value="ECO:0007669"/>
    <property type="project" value="UniProtKB-SubCell"/>
</dbReference>
<dbReference type="PANTHER" id="PTHR33445:SF2">
    <property type="entry name" value="ATP SYNTHASE SUBUNIT B', CHLOROPLASTIC"/>
    <property type="match status" value="1"/>
</dbReference>
<evidence type="ECO:0000256" key="12">
    <source>
        <dbReference type="HAMAP-Rule" id="MF_01398"/>
    </source>
</evidence>
<evidence type="ECO:0000256" key="6">
    <source>
        <dbReference type="ARBA" id="ARBA00022989"/>
    </source>
</evidence>
<gene>
    <name evidence="12" type="primary">atpF</name>
    <name evidence="15" type="ORF">A3J04_02355</name>
</gene>
<evidence type="ECO:0000256" key="1">
    <source>
        <dbReference type="ARBA" id="ARBA00005513"/>
    </source>
</evidence>
<keyword evidence="4 12" id="KW-0812">Transmembrane</keyword>
<feature type="transmembrane region" description="Helical" evidence="12">
    <location>
        <begin position="20"/>
        <end position="38"/>
    </location>
</feature>
<sequence>MGELFGQLGINWKLLLSQGVNFFIVLGVLTFFVWRPLLAVMQKRREKIEQGLEDAKSAHSELERADEMVAGRITEADRDAVAIIQKAEKTAQEKSAGIVKTAEQKAEEVMLEAKRVAEQREQEEFKRFAAGAGSLLRQALAKAVAEDPQKIDEKLVGDAVAFIKKRHVS</sequence>
<dbReference type="InterPro" id="IPR050059">
    <property type="entry name" value="ATP_synthase_B_chain"/>
</dbReference>
<organism evidence="15 16">
    <name type="scientific">Candidatus Ryanbacteria bacterium RIFCSPLOWO2_02_FULL_47_14</name>
    <dbReference type="NCBI Taxonomy" id="1802129"/>
    <lineage>
        <taxon>Bacteria</taxon>
        <taxon>Candidatus Ryaniibacteriota</taxon>
    </lineage>
</organism>
<comment type="caution">
    <text evidence="15">The sequence shown here is derived from an EMBL/GenBank/DDBJ whole genome shotgun (WGS) entry which is preliminary data.</text>
</comment>
<keyword evidence="14" id="KW-0175">Coiled coil</keyword>
<keyword evidence="2 12" id="KW-0813">Transport</keyword>
<dbReference type="STRING" id="1802129.A3J04_02355"/>
<keyword evidence="9 12" id="KW-0066">ATP synthesis</keyword>
<name>A0A1G2GXG2_9BACT</name>
<dbReference type="Proteomes" id="UP000177954">
    <property type="component" value="Unassembled WGS sequence"/>
</dbReference>
<reference evidence="15 16" key="1">
    <citation type="journal article" date="2016" name="Nat. Commun.">
        <title>Thousands of microbial genomes shed light on interconnected biogeochemical processes in an aquifer system.</title>
        <authorList>
            <person name="Anantharaman K."/>
            <person name="Brown C.T."/>
            <person name="Hug L.A."/>
            <person name="Sharon I."/>
            <person name="Castelle C.J."/>
            <person name="Probst A.J."/>
            <person name="Thomas B.C."/>
            <person name="Singh A."/>
            <person name="Wilkins M.J."/>
            <person name="Karaoz U."/>
            <person name="Brodie E.L."/>
            <person name="Williams K.H."/>
            <person name="Hubbard S.S."/>
            <person name="Banfield J.F."/>
        </authorList>
    </citation>
    <scope>NUCLEOTIDE SEQUENCE [LARGE SCALE GENOMIC DNA]</scope>
</reference>
<dbReference type="AlphaFoldDB" id="A0A1G2GXG2"/>
<keyword evidence="8 12" id="KW-0472">Membrane</keyword>
<dbReference type="InterPro" id="IPR002146">
    <property type="entry name" value="ATP_synth_b/b'su_bac/chlpt"/>
</dbReference>